<dbReference type="InterPro" id="IPR040002">
    <property type="entry name" value="Sm-like_LSM3"/>
</dbReference>
<dbReference type="PANTHER" id="PTHR13110">
    <property type="entry name" value="U6 SNRNA-ASSOCIATED SM-LIKE PROTEIN LSM3"/>
    <property type="match status" value="1"/>
</dbReference>
<keyword evidence="4" id="KW-1185">Reference proteome</keyword>
<organism evidence="3 4">
    <name type="scientific">Conexivisphaera calida</name>
    <dbReference type="NCBI Taxonomy" id="1874277"/>
    <lineage>
        <taxon>Archaea</taxon>
        <taxon>Nitrososphaerota</taxon>
        <taxon>Conexivisphaeria</taxon>
        <taxon>Conexivisphaerales</taxon>
        <taxon>Conexivisphaeraceae</taxon>
        <taxon>Conexivisphaera</taxon>
    </lineage>
</organism>
<evidence type="ECO:0000313" key="3">
    <source>
        <dbReference type="EMBL" id="BBE42072.1"/>
    </source>
</evidence>
<feature type="region of interest" description="Disordered" evidence="1">
    <location>
        <begin position="1"/>
        <end position="26"/>
    </location>
</feature>
<dbReference type="Gene3D" id="2.30.30.100">
    <property type="match status" value="1"/>
</dbReference>
<gene>
    <name evidence="3" type="ORF">NAS2_0683</name>
</gene>
<feature type="domain" description="Sm" evidence="2">
    <location>
        <begin position="27"/>
        <end position="99"/>
    </location>
</feature>
<proteinExistence type="predicted"/>
<dbReference type="SMART" id="SM00651">
    <property type="entry name" value="Sm"/>
    <property type="match status" value="1"/>
</dbReference>
<dbReference type="InterPro" id="IPR010920">
    <property type="entry name" value="LSM_dom_sf"/>
</dbReference>
<evidence type="ECO:0000259" key="2">
    <source>
        <dbReference type="PROSITE" id="PS52002"/>
    </source>
</evidence>
<evidence type="ECO:0000256" key="1">
    <source>
        <dbReference type="SAM" id="MobiDB-lite"/>
    </source>
</evidence>
<dbReference type="GO" id="GO:0003723">
    <property type="term" value="F:RNA binding"/>
    <property type="evidence" value="ECO:0007669"/>
    <property type="project" value="InterPro"/>
</dbReference>
<dbReference type="Proteomes" id="UP000509448">
    <property type="component" value="Chromosome"/>
</dbReference>
<dbReference type="KEGG" id="ccai:NAS2_0683"/>
<dbReference type="AlphaFoldDB" id="A0A4P2VE08"/>
<reference evidence="3 4" key="1">
    <citation type="journal article" date="2019" name="ISME J.">
        <title>Isolation and characterization of a thermophilic sulfur- and iron-reducing thaumarchaeote from a terrestrial acidic hot spring.</title>
        <authorList>
            <person name="Kato S."/>
            <person name="Itoh T."/>
            <person name="Yuki M."/>
            <person name="Nagamori M."/>
            <person name="Ohnishi M."/>
            <person name="Uematsu K."/>
            <person name="Suzuki K."/>
            <person name="Takashina T."/>
            <person name="Ohkuma M."/>
        </authorList>
    </citation>
    <scope>NUCLEOTIDE SEQUENCE [LARGE SCALE GENOMIC DNA]</scope>
    <source>
        <strain evidence="3 4">NAS-02</strain>
    </source>
</reference>
<dbReference type="Pfam" id="PF01423">
    <property type="entry name" value="LSM"/>
    <property type="match status" value="1"/>
</dbReference>
<accession>A0A4P2VE08</accession>
<protein>
    <recommendedName>
        <fullName evidence="2">Sm domain-containing protein</fullName>
    </recommendedName>
</protein>
<sequence>MDEDHGAIPIRGAVPGGRGSGTGRHRTPFNVLRGALNREVRVVLRGGVELRGTLRAYDQFINLHLEDVFRRAEGGEARKYQELFVRGSNVVWVEPARGTEE</sequence>
<dbReference type="PROSITE" id="PS52002">
    <property type="entry name" value="SM"/>
    <property type="match status" value="1"/>
</dbReference>
<name>A0A4P2VE08_9ARCH</name>
<evidence type="ECO:0000313" key="4">
    <source>
        <dbReference type="Proteomes" id="UP000509448"/>
    </source>
</evidence>
<dbReference type="InterPro" id="IPR047575">
    <property type="entry name" value="Sm"/>
</dbReference>
<dbReference type="EMBL" id="AP018732">
    <property type="protein sequence ID" value="BBE42072.1"/>
    <property type="molecule type" value="Genomic_DNA"/>
</dbReference>
<dbReference type="InterPro" id="IPR001163">
    <property type="entry name" value="Sm_dom_euk/arc"/>
</dbReference>
<dbReference type="SUPFAM" id="SSF50182">
    <property type="entry name" value="Sm-like ribonucleoproteins"/>
    <property type="match status" value="1"/>
</dbReference>